<dbReference type="InterPro" id="IPR016163">
    <property type="entry name" value="Ald_DH_C"/>
</dbReference>
<evidence type="ECO:0000256" key="4">
    <source>
        <dbReference type="ARBA" id="ARBA00049194"/>
    </source>
</evidence>
<dbReference type="InterPro" id="IPR016161">
    <property type="entry name" value="Ald_DH/histidinol_DH"/>
</dbReference>
<dbReference type="InterPro" id="IPR016160">
    <property type="entry name" value="Ald_DH_CS_CYS"/>
</dbReference>
<evidence type="ECO:0000256" key="1">
    <source>
        <dbReference type="ARBA" id="ARBA00009986"/>
    </source>
</evidence>
<dbReference type="Proteomes" id="UP001642501">
    <property type="component" value="Unassembled WGS sequence"/>
</dbReference>
<proteinExistence type="inferred from homology"/>
<dbReference type="PROSITE" id="PS00070">
    <property type="entry name" value="ALDEHYDE_DEHYDR_CYS"/>
    <property type="match status" value="1"/>
</dbReference>
<evidence type="ECO:0000256" key="5">
    <source>
        <dbReference type="PROSITE-ProRule" id="PRU10007"/>
    </source>
</evidence>
<feature type="region of interest" description="Disordered" evidence="7">
    <location>
        <begin position="1"/>
        <end position="22"/>
    </location>
</feature>
<name>A0ABP0DUG6_9PEZI</name>
<dbReference type="EMBL" id="CAWUOM010000089">
    <property type="protein sequence ID" value="CAK7271499.1"/>
    <property type="molecule type" value="Genomic_DNA"/>
</dbReference>
<evidence type="ECO:0000313" key="9">
    <source>
        <dbReference type="EMBL" id="CAK7271499.1"/>
    </source>
</evidence>
<evidence type="ECO:0000256" key="2">
    <source>
        <dbReference type="ARBA" id="ARBA00023002"/>
    </source>
</evidence>
<reference evidence="9 10" key="1">
    <citation type="submission" date="2024-01" db="EMBL/GenBank/DDBJ databases">
        <authorList>
            <person name="Allen C."/>
            <person name="Tagirdzhanova G."/>
        </authorList>
    </citation>
    <scope>NUCLEOTIDE SEQUENCE [LARGE SCALE GENOMIC DNA]</scope>
    <source>
        <strain evidence="9 10">CBS 573.63</strain>
    </source>
</reference>
<keyword evidence="2 6" id="KW-0560">Oxidoreductase</keyword>
<dbReference type="EC" id="1.2.1.3" evidence="3"/>
<evidence type="ECO:0000256" key="3">
    <source>
        <dbReference type="ARBA" id="ARBA00024226"/>
    </source>
</evidence>
<dbReference type="Gene3D" id="3.40.605.10">
    <property type="entry name" value="Aldehyde Dehydrogenase, Chain A, domain 1"/>
    <property type="match status" value="1"/>
</dbReference>
<dbReference type="InterPro" id="IPR029510">
    <property type="entry name" value="Ald_DH_CS_GLU"/>
</dbReference>
<dbReference type="InterPro" id="IPR015590">
    <property type="entry name" value="Aldehyde_DH_dom"/>
</dbReference>
<comment type="caution">
    <text evidence="9">The sequence shown here is derived from an EMBL/GenBank/DDBJ whole genome shotgun (WGS) entry which is preliminary data.</text>
</comment>
<evidence type="ECO:0000256" key="7">
    <source>
        <dbReference type="SAM" id="MobiDB-lite"/>
    </source>
</evidence>
<comment type="similarity">
    <text evidence="1 6">Belongs to the aldehyde dehydrogenase family.</text>
</comment>
<feature type="domain" description="Aldehyde dehydrogenase" evidence="8">
    <location>
        <begin position="20"/>
        <end position="501"/>
    </location>
</feature>
<evidence type="ECO:0000256" key="6">
    <source>
        <dbReference type="RuleBase" id="RU003345"/>
    </source>
</evidence>
<dbReference type="Pfam" id="PF00171">
    <property type="entry name" value="Aldedh"/>
    <property type="match status" value="1"/>
</dbReference>
<evidence type="ECO:0000313" key="10">
    <source>
        <dbReference type="Proteomes" id="UP001642501"/>
    </source>
</evidence>
<dbReference type="Gene3D" id="3.40.309.10">
    <property type="entry name" value="Aldehyde Dehydrogenase, Chain A, domain 2"/>
    <property type="match status" value="1"/>
</dbReference>
<comment type="catalytic activity">
    <reaction evidence="4">
        <text>an aldehyde + NAD(+) + H2O = a carboxylate + NADH + 2 H(+)</text>
        <dbReference type="Rhea" id="RHEA:16185"/>
        <dbReference type="ChEBI" id="CHEBI:15377"/>
        <dbReference type="ChEBI" id="CHEBI:15378"/>
        <dbReference type="ChEBI" id="CHEBI:17478"/>
        <dbReference type="ChEBI" id="CHEBI:29067"/>
        <dbReference type="ChEBI" id="CHEBI:57540"/>
        <dbReference type="ChEBI" id="CHEBI:57945"/>
        <dbReference type="EC" id="1.2.1.3"/>
    </reaction>
</comment>
<dbReference type="InterPro" id="IPR016162">
    <property type="entry name" value="Ald_DH_N"/>
</dbReference>
<evidence type="ECO:0000259" key="8">
    <source>
        <dbReference type="Pfam" id="PF00171"/>
    </source>
</evidence>
<dbReference type="PANTHER" id="PTHR11699">
    <property type="entry name" value="ALDEHYDE DEHYDROGENASE-RELATED"/>
    <property type="match status" value="1"/>
</dbReference>
<feature type="active site" evidence="5">
    <location>
        <position position="251"/>
    </location>
</feature>
<keyword evidence="10" id="KW-1185">Reference proteome</keyword>
<gene>
    <name evidence="9" type="ORF">SEPCBS57363_004651</name>
</gene>
<organism evidence="9 10">
    <name type="scientific">Sporothrix epigloea</name>
    <dbReference type="NCBI Taxonomy" id="1892477"/>
    <lineage>
        <taxon>Eukaryota</taxon>
        <taxon>Fungi</taxon>
        <taxon>Dikarya</taxon>
        <taxon>Ascomycota</taxon>
        <taxon>Pezizomycotina</taxon>
        <taxon>Sordariomycetes</taxon>
        <taxon>Sordariomycetidae</taxon>
        <taxon>Ophiostomatales</taxon>
        <taxon>Ophiostomataceae</taxon>
        <taxon>Sporothrix</taxon>
    </lineage>
</organism>
<sequence length="529" mass="55704">MSQLERHNLWSGGAKTEGTGEPILIENPATGENYASCDSASVEDVEAAVQEANRVFQAGTWSRAPRQFRAEVLEAAGRLLTKALPELIDLEVRQTGRAIREMRAQVPSLVRWFHYYAALLRTEERPVFPTAGALHNWADRLPLGVVVLITPFNHPLLIAVKKLAPALAAGNSVILKPSEMTPISSIRLAALLHEAGLPAGVFSVLPGPGTITAAALAAHPLVRSVDITGGTNAGRAIGAIAGRNLARFNAELGGKAPVVVFADADLTAAINGVAFGAFVASGQTCVAATRIVVEQSAYEKVVQGLQAKAAFIAAHMGDPANPECAMGPLISAKQHTHVATLVKEALDSGLAVAAAGGSVDTLPAKSPLDGFSFQGGYFYPPTILVSPKPQELSLLQARIWREEAFGPVIVVVPFADGDEDAALRLANDSEFGLGAALWTQDLSRAFRVSQRIEAGIVWVNTHHRNDPSSPWGAATSAGGGASGVGSENGLEALHAYTMPKSTIINYARMDEVRATDDWFNDGGVAVRYG</sequence>
<dbReference type="PROSITE" id="PS00687">
    <property type="entry name" value="ALDEHYDE_DEHYDR_GLU"/>
    <property type="match status" value="1"/>
</dbReference>
<protein>
    <recommendedName>
        <fullName evidence="3">aldehyde dehydrogenase (NAD(+))</fullName>
        <ecNumber evidence="3">1.2.1.3</ecNumber>
    </recommendedName>
</protein>
<dbReference type="SUPFAM" id="SSF53720">
    <property type="entry name" value="ALDH-like"/>
    <property type="match status" value="1"/>
</dbReference>
<accession>A0ABP0DUG6</accession>